<proteinExistence type="predicted"/>
<accession>A0A2R4BLT6</accession>
<protein>
    <submittedName>
        <fullName evidence="1">Uncharacterized protein</fullName>
    </submittedName>
</protein>
<organism evidence="1 2">
    <name type="scientific">Thauera aromatica K172</name>
    <dbReference type="NCBI Taxonomy" id="44139"/>
    <lineage>
        <taxon>Bacteria</taxon>
        <taxon>Pseudomonadati</taxon>
        <taxon>Pseudomonadota</taxon>
        <taxon>Betaproteobacteria</taxon>
        <taxon>Rhodocyclales</taxon>
        <taxon>Zoogloeaceae</taxon>
        <taxon>Thauera</taxon>
    </lineage>
</organism>
<name>A0A2R4BLT6_THAAR</name>
<keyword evidence="2" id="KW-1185">Reference proteome</keyword>
<evidence type="ECO:0000313" key="2">
    <source>
        <dbReference type="Proteomes" id="UP000241885"/>
    </source>
</evidence>
<sequence>MPLLQAVSDKRCISCERWHGRRKPASEADAVEVESNATRGLCIHGPWHRSIRGVRNACGHWLRWSALSGTAQPRGAEARRLFLPCLPDSAIKSGLFIHQHGS</sequence>
<reference evidence="1 2" key="1">
    <citation type="submission" date="2018-03" db="EMBL/GenBank/DDBJ databases">
        <title>Complete genome sequence of Thauera aromatica, a model organism for studying aromatic compound degradation under denitrifying conditions.</title>
        <authorList>
            <person name="Lo H.-Y."/>
            <person name="Goris T."/>
            <person name="Boll M."/>
            <person name="Mueller J.A."/>
        </authorList>
    </citation>
    <scope>NUCLEOTIDE SEQUENCE [LARGE SCALE GENOMIC DNA]</scope>
    <source>
        <strain evidence="1 2">K172</strain>
    </source>
</reference>
<dbReference type="AlphaFoldDB" id="A0A2R4BLT6"/>
<dbReference type="EMBL" id="CP028339">
    <property type="protein sequence ID" value="AVR88286.1"/>
    <property type="molecule type" value="Genomic_DNA"/>
</dbReference>
<dbReference type="KEGG" id="tak:Tharo_1358"/>
<dbReference type="Proteomes" id="UP000241885">
    <property type="component" value="Chromosome"/>
</dbReference>
<gene>
    <name evidence="1" type="ORF">Tharo_1358</name>
</gene>
<evidence type="ECO:0000313" key="1">
    <source>
        <dbReference type="EMBL" id="AVR88286.1"/>
    </source>
</evidence>